<proteinExistence type="predicted"/>
<evidence type="ECO:0000256" key="6">
    <source>
        <dbReference type="ARBA" id="ARBA00022840"/>
    </source>
</evidence>
<organism evidence="12 13">
    <name type="scientific">Clostridium cellulovorans (strain ATCC 35296 / DSM 3052 / OCM 3 / 743B)</name>
    <dbReference type="NCBI Taxonomy" id="573061"/>
    <lineage>
        <taxon>Bacteria</taxon>
        <taxon>Bacillati</taxon>
        <taxon>Bacillota</taxon>
        <taxon>Clostridia</taxon>
        <taxon>Eubacteriales</taxon>
        <taxon>Clostridiaceae</taxon>
        <taxon>Clostridium</taxon>
    </lineage>
</organism>
<keyword evidence="4 9" id="KW-0812">Transmembrane</keyword>
<reference evidence="12 13" key="1">
    <citation type="submission" date="2010-08" db="EMBL/GenBank/DDBJ databases">
        <title>Complete sequence of Clostridium cellulovorans 743B.</title>
        <authorList>
            <consortium name="US DOE Joint Genome Institute"/>
            <person name="Lucas S."/>
            <person name="Copeland A."/>
            <person name="Lapidus A."/>
            <person name="Cheng J.-F."/>
            <person name="Bruce D."/>
            <person name="Goodwin L."/>
            <person name="Pitluck S."/>
            <person name="Chertkov O."/>
            <person name="Detter J.C."/>
            <person name="Han C."/>
            <person name="Tapia R."/>
            <person name="Land M."/>
            <person name="Hauser L."/>
            <person name="Chang Y.-J."/>
            <person name="Jeffries C."/>
            <person name="Kyrpides N."/>
            <person name="Ivanova N."/>
            <person name="Mikhailova N."/>
            <person name="Hemme C.L."/>
            <person name="Woyke T."/>
        </authorList>
    </citation>
    <scope>NUCLEOTIDE SEQUENCE [LARGE SCALE GENOMIC DNA]</scope>
    <source>
        <strain evidence="13">ATCC 35296 / DSM 3052 / OCM 3 / 743B</strain>
    </source>
</reference>
<dbReference type="FunFam" id="3.40.50.300:FF:000854">
    <property type="entry name" value="Multidrug ABC transporter ATP-binding protein"/>
    <property type="match status" value="1"/>
</dbReference>
<keyword evidence="6" id="KW-0067">ATP-binding</keyword>
<dbReference type="InterPro" id="IPR039421">
    <property type="entry name" value="Type_1_exporter"/>
</dbReference>
<dbReference type="PANTHER" id="PTHR43394:SF1">
    <property type="entry name" value="ATP-BINDING CASSETTE SUB-FAMILY B MEMBER 10, MITOCHONDRIAL"/>
    <property type="match status" value="1"/>
</dbReference>
<dbReference type="PROSITE" id="PS00211">
    <property type="entry name" value="ABC_TRANSPORTER_1"/>
    <property type="match status" value="1"/>
</dbReference>
<accession>D9SNA5</accession>
<comment type="subcellular location">
    <subcellularLocation>
        <location evidence="1">Cell membrane</location>
        <topology evidence="1">Multi-pass membrane protein</topology>
    </subcellularLocation>
</comment>
<keyword evidence="13" id="KW-1185">Reference proteome</keyword>
<dbReference type="Pfam" id="PF00005">
    <property type="entry name" value="ABC_tran"/>
    <property type="match status" value="1"/>
</dbReference>
<keyword evidence="7 9" id="KW-1133">Transmembrane helix</keyword>
<dbReference type="SMART" id="SM00382">
    <property type="entry name" value="AAA"/>
    <property type="match status" value="1"/>
</dbReference>
<dbReference type="SUPFAM" id="SSF52540">
    <property type="entry name" value="P-loop containing nucleoside triphosphate hydrolases"/>
    <property type="match status" value="1"/>
</dbReference>
<dbReference type="Proteomes" id="UP000002730">
    <property type="component" value="Chromosome"/>
</dbReference>
<dbReference type="InterPro" id="IPR027417">
    <property type="entry name" value="P-loop_NTPase"/>
</dbReference>
<dbReference type="Gene3D" id="3.40.50.300">
    <property type="entry name" value="P-loop containing nucleotide triphosphate hydrolases"/>
    <property type="match status" value="1"/>
</dbReference>
<dbReference type="GO" id="GO:0016887">
    <property type="term" value="F:ATP hydrolysis activity"/>
    <property type="evidence" value="ECO:0007669"/>
    <property type="project" value="InterPro"/>
</dbReference>
<evidence type="ECO:0000256" key="3">
    <source>
        <dbReference type="ARBA" id="ARBA00022475"/>
    </source>
</evidence>
<evidence type="ECO:0000259" key="10">
    <source>
        <dbReference type="PROSITE" id="PS50893"/>
    </source>
</evidence>
<evidence type="ECO:0000313" key="12">
    <source>
        <dbReference type="EMBL" id="ADL53897.1"/>
    </source>
</evidence>
<feature type="domain" description="ABC transporter" evidence="10">
    <location>
        <begin position="325"/>
        <end position="559"/>
    </location>
</feature>
<dbReference type="GO" id="GO:0005524">
    <property type="term" value="F:ATP binding"/>
    <property type="evidence" value="ECO:0007669"/>
    <property type="project" value="UniProtKB-KW"/>
</dbReference>
<protein>
    <submittedName>
        <fullName evidence="12">ABC transporter transmembrane region</fullName>
    </submittedName>
</protein>
<dbReference type="InterPro" id="IPR003439">
    <property type="entry name" value="ABC_transporter-like_ATP-bd"/>
</dbReference>
<evidence type="ECO:0000256" key="7">
    <source>
        <dbReference type="ARBA" id="ARBA00022989"/>
    </source>
</evidence>
<dbReference type="PANTHER" id="PTHR43394">
    <property type="entry name" value="ATP-DEPENDENT PERMEASE MDL1, MITOCHONDRIAL"/>
    <property type="match status" value="1"/>
</dbReference>
<dbReference type="GO" id="GO:0015421">
    <property type="term" value="F:ABC-type oligopeptide transporter activity"/>
    <property type="evidence" value="ECO:0007669"/>
    <property type="project" value="TreeGrafter"/>
</dbReference>
<dbReference type="HOGENOM" id="CLU_000604_84_3_9"/>
<feature type="transmembrane region" description="Helical" evidence="9">
    <location>
        <begin position="51"/>
        <end position="68"/>
    </location>
</feature>
<evidence type="ECO:0000256" key="9">
    <source>
        <dbReference type="SAM" id="Phobius"/>
    </source>
</evidence>
<keyword evidence="3" id="KW-1003">Cell membrane</keyword>
<evidence type="ECO:0000256" key="1">
    <source>
        <dbReference type="ARBA" id="ARBA00004651"/>
    </source>
</evidence>
<dbReference type="SUPFAM" id="SSF90123">
    <property type="entry name" value="ABC transporter transmembrane region"/>
    <property type="match status" value="1"/>
</dbReference>
<dbReference type="InterPro" id="IPR036640">
    <property type="entry name" value="ABC1_TM_sf"/>
</dbReference>
<dbReference type="PROSITE" id="PS50893">
    <property type="entry name" value="ABC_TRANSPORTER_2"/>
    <property type="match status" value="1"/>
</dbReference>
<dbReference type="Pfam" id="PF00664">
    <property type="entry name" value="ABC_membrane"/>
    <property type="match status" value="1"/>
</dbReference>
<dbReference type="RefSeq" id="WP_010074250.1">
    <property type="nucleotide sequence ID" value="NC_014393.1"/>
</dbReference>
<dbReference type="KEGG" id="ccb:Clocel_4236"/>
<dbReference type="STRING" id="573061.Clocel_4236"/>
<feature type="transmembrane region" description="Helical" evidence="9">
    <location>
        <begin position="241"/>
        <end position="259"/>
    </location>
</feature>
<dbReference type="InterPro" id="IPR003593">
    <property type="entry name" value="AAA+_ATPase"/>
</dbReference>
<keyword evidence="5" id="KW-0547">Nucleotide-binding</keyword>
<dbReference type="PROSITE" id="PS50929">
    <property type="entry name" value="ABC_TM1F"/>
    <property type="match status" value="1"/>
</dbReference>
<keyword evidence="2" id="KW-0813">Transport</keyword>
<evidence type="ECO:0000256" key="4">
    <source>
        <dbReference type="ARBA" id="ARBA00022692"/>
    </source>
</evidence>
<evidence type="ECO:0000259" key="11">
    <source>
        <dbReference type="PROSITE" id="PS50929"/>
    </source>
</evidence>
<feature type="transmembrane region" description="Helical" evidence="9">
    <location>
        <begin position="151"/>
        <end position="169"/>
    </location>
</feature>
<dbReference type="AlphaFoldDB" id="D9SNA5"/>
<dbReference type="CDD" id="cd07346">
    <property type="entry name" value="ABC_6TM_exporters"/>
    <property type="match status" value="1"/>
</dbReference>
<evidence type="ECO:0000256" key="5">
    <source>
        <dbReference type="ARBA" id="ARBA00022741"/>
    </source>
</evidence>
<feature type="transmembrane region" description="Helical" evidence="9">
    <location>
        <begin position="12"/>
        <end position="31"/>
    </location>
</feature>
<evidence type="ECO:0000313" key="13">
    <source>
        <dbReference type="Proteomes" id="UP000002730"/>
    </source>
</evidence>
<dbReference type="InterPro" id="IPR011527">
    <property type="entry name" value="ABC1_TM_dom"/>
</dbReference>
<gene>
    <name evidence="12" type="ordered locus">Clocel_4236</name>
</gene>
<dbReference type="GO" id="GO:0005886">
    <property type="term" value="C:plasma membrane"/>
    <property type="evidence" value="ECO:0007669"/>
    <property type="project" value="UniProtKB-SubCell"/>
</dbReference>
<evidence type="ECO:0000256" key="2">
    <source>
        <dbReference type="ARBA" id="ARBA00022448"/>
    </source>
</evidence>
<dbReference type="OrthoDB" id="95687at2"/>
<feature type="domain" description="ABC transmembrane type-1" evidence="11">
    <location>
        <begin position="13"/>
        <end position="294"/>
    </location>
</feature>
<dbReference type="Gene3D" id="1.20.1560.10">
    <property type="entry name" value="ABC transporter type 1, transmembrane domain"/>
    <property type="match status" value="1"/>
</dbReference>
<feature type="transmembrane region" description="Helical" evidence="9">
    <location>
        <begin position="127"/>
        <end position="145"/>
    </location>
</feature>
<dbReference type="InterPro" id="IPR017871">
    <property type="entry name" value="ABC_transporter-like_CS"/>
</dbReference>
<evidence type="ECO:0000256" key="8">
    <source>
        <dbReference type="ARBA" id="ARBA00023136"/>
    </source>
</evidence>
<sequence length="568" mass="63942">MKKYITKFKGLFFLVLVLTTLCAVIDVYMAYLLSDIVDASISKDMKLFKQSIVIAIIYLATYLFGNLAQKIVKDLYIKKTLVVLKKDVFSKILRKDMADFTDENTANYISILTNDEAIIEQDYFRNIIQLAYFLVSFVISIYSLIKIDYSLILIISIGGAITLVIPQLFSRKLSELRNIYSNKMAVYTSKLKDMFSGFEVIKGFNVVNKVEDNFGEVNETTEKSKFRFSVFNSIVDMISNLFGYSLHIIVMMVGVYLTIKDRITIGELIASVQLMNFIINPFIQSVMIITKMNSTKEITNKVINIIESNQENNELGIKECYQTSINFKDVSFSYSREKAVVSNISLSLEKGKKYAIVGESGSGKSTILKLILGYYKNYQGMIDIDGVNIKSIHPNSICQLICSVQQNVYLFDGTIKDNITLYEDYSEEEINKAIKLAKLQGLIERLPNGINTHVGENGGSFSGGERQRISIARAIIKKTPIILLDEATSAIDIESANLIENSILSSKECTIIAVTHRLTESSLAKYDEIIVINEGTIGEQGNLYKLIDENKYLSKLLSIGQDNTVRIS</sequence>
<dbReference type="eggNOG" id="COG1132">
    <property type="taxonomic scope" value="Bacteria"/>
</dbReference>
<keyword evidence="8 9" id="KW-0472">Membrane</keyword>
<dbReference type="EMBL" id="CP002160">
    <property type="protein sequence ID" value="ADL53897.1"/>
    <property type="molecule type" value="Genomic_DNA"/>
</dbReference>
<name>D9SNA5_CLOC7</name>